<organism evidence="2 3">
    <name type="scientific">Parasitella parasitica</name>
    <dbReference type="NCBI Taxonomy" id="35722"/>
    <lineage>
        <taxon>Eukaryota</taxon>
        <taxon>Fungi</taxon>
        <taxon>Fungi incertae sedis</taxon>
        <taxon>Mucoromycota</taxon>
        <taxon>Mucoromycotina</taxon>
        <taxon>Mucoromycetes</taxon>
        <taxon>Mucorales</taxon>
        <taxon>Mucorineae</taxon>
        <taxon>Mucoraceae</taxon>
        <taxon>Parasitella</taxon>
    </lineage>
</organism>
<evidence type="ECO:0000256" key="1">
    <source>
        <dbReference type="SAM" id="MobiDB-lite"/>
    </source>
</evidence>
<protein>
    <recommendedName>
        <fullName evidence="4">Tyrosine specific protein phosphatases domain-containing protein</fullName>
    </recommendedName>
</protein>
<dbReference type="Proteomes" id="UP000054107">
    <property type="component" value="Unassembled WGS sequence"/>
</dbReference>
<dbReference type="OrthoDB" id="66369at2759"/>
<gene>
    <name evidence="2" type="primary">PARPA_04970.1 scaffold 15694</name>
</gene>
<dbReference type="Gene3D" id="3.90.190.10">
    <property type="entry name" value="Protein tyrosine phosphatase superfamily"/>
    <property type="match status" value="3"/>
</dbReference>
<accession>A0A0B7N6X3</accession>
<proteinExistence type="predicted"/>
<dbReference type="SUPFAM" id="SSF52799">
    <property type="entry name" value="(Phosphotyrosine protein) phosphatases II"/>
    <property type="match status" value="3"/>
</dbReference>
<evidence type="ECO:0000313" key="3">
    <source>
        <dbReference type="Proteomes" id="UP000054107"/>
    </source>
</evidence>
<dbReference type="InterPro" id="IPR050561">
    <property type="entry name" value="PTP"/>
</dbReference>
<dbReference type="SMART" id="SM01301">
    <property type="entry name" value="PTPlike_phytase"/>
    <property type="match status" value="3"/>
</dbReference>
<dbReference type="PANTHER" id="PTHR23339">
    <property type="entry name" value="TYROSINE SPECIFIC PROTEIN PHOSPHATASE AND DUAL SPECIFICITY PROTEIN PHOSPHATASE"/>
    <property type="match status" value="1"/>
</dbReference>
<feature type="region of interest" description="Disordered" evidence="1">
    <location>
        <begin position="1"/>
        <end position="108"/>
    </location>
</feature>
<keyword evidence="3" id="KW-1185">Reference proteome</keyword>
<feature type="compositionally biased region" description="Low complexity" evidence="1">
    <location>
        <begin position="59"/>
        <end position="76"/>
    </location>
</feature>
<dbReference type="Pfam" id="PF14566">
    <property type="entry name" value="PTPlike_phytase"/>
    <property type="match status" value="3"/>
</dbReference>
<sequence length="1522" mass="172666">MTDPPPKNTNSLESFSLAMRQGEGGTGAPDSPRLQNRRLLRHEQQRSRYVPQRIDEIGSPARRSLAYASSSLPPSRTGSPAPAALSHPETNVAKEERPSTPLSRAAGSQDPRYLLRAVKNLMRTRHGSVLTRNTILKMDHFEKGMNTKLDFHLQGAPNFRVADLNVYGVAQPTAIGLSTVLALLNCHPKSSIKASCTCCTVYLNGHPYVLRDYADPLQNMVAFLGINANRLEKLEERLKHDVVKEAKTMGGMILVHQELSKYSFLSDGTIVPCFIAADQVQTPRELFEEFQQRDYRLKYFRIPISPEQAPEDNYFDEYVRVIKSLEPTDPLIFNCGMGAVRTTVGIVIAQIIRRIQLLELNEPDPFPIPGFNYSDATLEYSVDAPARNISPELFKGWEEVDTIHSQNHALLRLVVYLNIKTGLNSKMSPRSAIEWALERGTMIENLKEAIMGNYHVITALTAVLDSGNFSKKMMDEVIDQSDAVINLREDILMNRIKQTTQPSAGYESKSSFISKASVGLQRYFSLLCFTAYINESADARFELKFSDWLKARSEIWTMLQSIRRKSPKLYLFRPVDDLHRLIHTNTFSASLNSHRRHNTLGYGPGMFEMTGAGGQLGSVAPEVEEFVLKSRTGVVLTSQTILKIDFWNASQLDIDEHNQLQKLPTPGGINTEEDECNNMVNKRPQRHHVFLVEGGSNFRRIKHTHVYGIAQPTVDGLRTVIRQLLTDQPKNDKIQWINLREEPIIYINGIPYVLRDRYFTLRNIKVYKGITGERLEQLEERLKQDVIREVLNYDGRILLHGEDKDGNVLAAWEEVDTNDVMTVRQVMTSVAMEIADELDSDTSGSDSTLSKITADRADFLDYYRVPITAEKAPEWRDFDDIRNLIASTDLSRTALIVNCQVGLGRSTIGTVIATLITRWIKPSHMKQDNDHRHNCQYLNYQIINSLLRVIKNGLEIKHTVDDAIDKCGAFLNLREVIESEHIQSEHEDDQVKKKAHVKRGIAALQRYFVLLCFEAYLDSTSPQSLNSTETFESWMKRRPEIGTLLEEFAHSNEQLITPVEKSIGDGVALSSEIMSVVASRHGQVLAQQTILKHDAFPGCQKMSLKEKIEGAYNFRRVQVQDVKSCVKLPMKAADESGLEADLERSDQDKLTPPFICGCAMPSKDAIKAVLKSMNAGPGGNRKVLWTCLREEPVLYVNKQPYVLRLFQDPLKNLESTGITTDRVESMEERMKLEAVNEWREYNGRLLLHDEKANDKGEFDLVGLWETVPIEDIETPKETFQSIIDEGYQVDYLRIPITDEQAPIPDVFDQLICRTKSANTGVDVLYNCQMGRGRTTTGMVTACLMAMIMNNDSITMDKNGAVFTDSPQSTRKSFIYNSENEESMEESYHNGEFKIILQLVSMLTYGKLAKRLTDKANNMCDHMQNLRKAIFDYKLRMDAIEDPKSKQYQAIKQVALNYLIRYFYLIVFANYLLEQLALAKVQQSSEPDAICNETLDKASTFKLWLKGRREITNILKLQPVELS</sequence>
<name>A0A0B7N6X3_9FUNG</name>
<dbReference type="InterPro" id="IPR029021">
    <property type="entry name" value="Prot-tyrosine_phosphatase-like"/>
</dbReference>
<evidence type="ECO:0008006" key="4">
    <source>
        <dbReference type="Google" id="ProtNLM"/>
    </source>
</evidence>
<evidence type="ECO:0000313" key="2">
    <source>
        <dbReference type="EMBL" id="CEP11168.1"/>
    </source>
</evidence>
<dbReference type="EMBL" id="LN725636">
    <property type="protein sequence ID" value="CEP11168.1"/>
    <property type="molecule type" value="Genomic_DNA"/>
</dbReference>
<reference evidence="2 3" key="1">
    <citation type="submission" date="2014-09" db="EMBL/GenBank/DDBJ databases">
        <authorList>
            <person name="Ellenberger Sabrina"/>
        </authorList>
    </citation>
    <scope>NUCLEOTIDE SEQUENCE [LARGE SCALE GENOMIC DNA]</scope>
    <source>
        <strain evidence="2 3">CBS 412.66</strain>
    </source>
</reference>